<reference evidence="7 8" key="1">
    <citation type="journal article" date="2016" name="BMC Genomics">
        <title>Comparative genomic and transcriptomic analyses of the Fuzhuan brick tea-fermentation fungus Aspergillus cristatus.</title>
        <authorList>
            <person name="Ge Y."/>
            <person name="Wang Y."/>
            <person name="Liu Y."/>
            <person name="Tan Y."/>
            <person name="Ren X."/>
            <person name="Zhang X."/>
            <person name="Hyde K.D."/>
            <person name="Liu Y."/>
            <person name="Liu Z."/>
        </authorList>
    </citation>
    <scope>NUCLEOTIDE SEQUENCE [LARGE SCALE GENOMIC DNA]</scope>
    <source>
        <strain evidence="7 8">GZAAS20.1005</strain>
    </source>
</reference>
<dbReference type="AlphaFoldDB" id="A0A1E3BD44"/>
<evidence type="ECO:0000313" key="8">
    <source>
        <dbReference type="Proteomes" id="UP000094569"/>
    </source>
</evidence>
<dbReference type="GO" id="GO:0042030">
    <property type="term" value="F:ATPase inhibitor activity"/>
    <property type="evidence" value="ECO:0007669"/>
    <property type="project" value="InterPro"/>
</dbReference>
<feature type="coiled-coil region" evidence="5">
    <location>
        <begin position="60"/>
        <end position="95"/>
    </location>
</feature>
<comment type="caution">
    <text evidence="7">The sequence shown here is derived from an EMBL/GenBank/DDBJ whole genome shotgun (WGS) entry which is preliminary data.</text>
</comment>
<evidence type="ECO:0000313" key="7">
    <source>
        <dbReference type="EMBL" id="ODM18892.1"/>
    </source>
</evidence>
<keyword evidence="5" id="KW-0175">Coiled coil</keyword>
<keyword evidence="8" id="KW-1185">Reference proteome</keyword>
<dbReference type="Gene3D" id="1.20.5.500">
    <property type="entry name" value="Single helix bin"/>
    <property type="match status" value="1"/>
</dbReference>
<protein>
    <recommendedName>
        <fullName evidence="4">ATPase inhibitor, mitochondrial</fullName>
    </recommendedName>
</protein>
<dbReference type="OrthoDB" id="5532350at2759"/>
<comment type="similarity">
    <text evidence="2 4">Belongs to the ATPase inhibitor family.</text>
</comment>
<accession>A0A1E3BD44</accession>
<proteinExistence type="inferred from homology"/>
<dbReference type="GO" id="GO:0005739">
    <property type="term" value="C:mitochondrion"/>
    <property type="evidence" value="ECO:0007669"/>
    <property type="project" value="UniProtKB-SubCell"/>
</dbReference>
<organism evidence="7 8">
    <name type="scientific">Aspergillus cristatus</name>
    <name type="common">Chinese Fuzhuan brick tea-fermentation fungus</name>
    <name type="synonym">Eurotium cristatum</name>
    <dbReference type="NCBI Taxonomy" id="573508"/>
    <lineage>
        <taxon>Eukaryota</taxon>
        <taxon>Fungi</taxon>
        <taxon>Dikarya</taxon>
        <taxon>Ascomycota</taxon>
        <taxon>Pezizomycotina</taxon>
        <taxon>Eurotiomycetes</taxon>
        <taxon>Eurotiomycetidae</taxon>
        <taxon>Eurotiales</taxon>
        <taxon>Aspergillaceae</taxon>
        <taxon>Aspergillus</taxon>
        <taxon>Aspergillus subgen. Aspergillus</taxon>
    </lineage>
</organism>
<evidence type="ECO:0000256" key="1">
    <source>
        <dbReference type="ARBA" id="ARBA00004173"/>
    </source>
</evidence>
<keyword evidence="3" id="KW-0496">Mitochondrion</keyword>
<evidence type="ECO:0000256" key="3">
    <source>
        <dbReference type="ARBA" id="ARBA00023128"/>
    </source>
</evidence>
<dbReference type="EMBL" id="JXNT01000005">
    <property type="protein sequence ID" value="ODM18892.1"/>
    <property type="molecule type" value="Genomic_DNA"/>
</dbReference>
<evidence type="ECO:0000256" key="4">
    <source>
        <dbReference type="RuleBase" id="RU368087"/>
    </source>
</evidence>
<comment type="function">
    <text evidence="4">Inhibits the enzyme activity of ATPase.</text>
</comment>
<gene>
    <name evidence="7" type="ORF">SI65_05509</name>
</gene>
<comment type="subcellular location">
    <subcellularLocation>
        <location evidence="1">Mitochondrion</location>
    </subcellularLocation>
</comment>
<sequence>MFRQSIARPLASANRLVGNRSFSAIAPRMGEGDTGAPKSGGAASSDSFSRREAANEAVYIKQQEQEKLQALKQKLSVQRDQLNELEQHVDELSKGKQQ</sequence>
<dbReference type="STRING" id="573508.A0A1E3BD44"/>
<dbReference type="Pfam" id="PF04568">
    <property type="entry name" value="IATP"/>
    <property type="match status" value="1"/>
</dbReference>
<name>A0A1E3BD44_ASPCR</name>
<evidence type="ECO:0000256" key="5">
    <source>
        <dbReference type="SAM" id="Coils"/>
    </source>
</evidence>
<feature type="region of interest" description="Disordered" evidence="6">
    <location>
        <begin position="25"/>
        <end position="53"/>
    </location>
</feature>
<evidence type="ECO:0000256" key="2">
    <source>
        <dbReference type="ARBA" id="ARBA00010901"/>
    </source>
</evidence>
<dbReference type="Proteomes" id="UP000094569">
    <property type="component" value="Unassembled WGS sequence"/>
</dbReference>
<dbReference type="VEuPathDB" id="FungiDB:SI65_05509"/>
<dbReference type="InterPro" id="IPR007648">
    <property type="entry name" value="ATPase_inhibitor_mt"/>
</dbReference>
<evidence type="ECO:0000256" key="6">
    <source>
        <dbReference type="SAM" id="MobiDB-lite"/>
    </source>
</evidence>